<dbReference type="AlphaFoldDB" id="A0A0W0U3Q8"/>
<accession>A0A0W0U3Q8</accession>
<reference evidence="1 3" key="1">
    <citation type="submission" date="2015-11" db="EMBL/GenBank/DDBJ databases">
        <title>Genomic analysis of 38 Legionella species identifies large and diverse effector repertoires.</title>
        <authorList>
            <person name="Burstein D."/>
            <person name="Amaro F."/>
            <person name="Zusman T."/>
            <person name="Lifshitz Z."/>
            <person name="Cohen O."/>
            <person name="Gilbert J.A."/>
            <person name="Pupko T."/>
            <person name="Shuman H.A."/>
            <person name="Segal G."/>
        </authorList>
    </citation>
    <scope>NUCLEOTIDE SEQUENCE [LARGE SCALE GENOMIC DNA]</scope>
    <source>
        <strain evidence="1 3">WO-44C</strain>
    </source>
</reference>
<organism evidence="1 3">
    <name type="scientific">Legionella feeleii</name>
    <dbReference type="NCBI Taxonomy" id="453"/>
    <lineage>
        <taxon>Bacteria</taxon>
        <taxon>Pseudomonadati</taxon>
        <taxon>Pseudomonadota</taxon>
        <taxon>Gammaproteobacteria</taxon>
        <taxon>Legionellales</taxon>
        <taxon>Legionellaceae</taxon>
        <taxon>Legionella</taxon>
    </lineage>
</organism>
<protein>
    <submittedName>
        <fullName evidence="1">Uncharacterized protein</fullName>
    </submittedName>
</protein>
<keyword evidence="3" id="KW-1185">Reference proteome</keyword>
<proteinExistence type="predicted"/>
<dbReference type="RefSeq" id="WP_058444147.1">
    <property type="nucleotide sequence ID" value="NZ_CAAAHT010000014.1"/>
</dbReference>
<dbReference type="PATRIC" id="fig|453.4.peg.878"/>
<reference evidence="2 4" key="2">
    <citation type="submission" date="2018-06" db="EMBL/GenBank/DDBJ databases">
        <authorList>
            <consortium name="Pathogen Informatics"/>
            <person name="Doyle S."/>
        </authorList>
    </citation>
    <scope>NUCLEOTIDE SEQUENCE [LARGE SCALE GENOMIC DNA]</scope>
    <source>
        <strain evidence="2 4">NCTC12022</strain>
    </source>
</reference>
<evidence type="ECO:0000313" key="4">
    <source>
        <dbReference type="Proteomes" id="UP000251942"/>
    </source>
</evidence>
<sequence length="340" mass="38421">MSDFITILESSVVVASTEKGVRTTDQFQNTPAKEILPRLKHASIGKKDGSHFLRTGLKENNTEYCMARSDNNTQSMASLLIIDCDKTLINERDEQNGAPDPYQVSESLKKLGIGHIIFGSYSYYLGITRYRILLVTKSPYIKEQLAPTAESIVALINTNLGGNLLAYVPENGVWSQAWYYPRKPENSTQSDSLYIEYLEGNAVDVINPQSIMEINNDIKREIPENFGEISPIRVFNEQYALRDLLTGYGYKLVLVTKDRERWLSPDSLSGIAGVTVKDNKFFCHHSNDPFHDGYWHDAFDLMRIKEGLTDKDAIIQAALRTRAPNGHTVDEYNKSLAKQK</sequence>
<dbReference type="EMBL" id="LNYB01000023">
    <property type="protein sequence ID" value="KTD02658.1"/>
    <property type="molecule type" value="Genomic_DNA"/>
</dbReference>
<gene>
    <name evidence="1" type="ORF">Lfee_0813</name>
    <name evidence="2" type="ORF">NCTC12022_01953</name>
</gene>
<evidence type="ECO:0000313" key="1">
    <source>
        <dbReference type="EMBL" id="KTD02658.1"/>
    </source>
</evidence>
<dbReference type="Proteomes" id="UP000054698">
    <property type="component" value="Unassembled WGS sequence"/>
</dbReference>
<evidence type="ECO:0000313" key="2">
    <source>
        <dbReference type="EMBL" id="SPX61214.1"/>
    </source>
</evidence>
<dbReference type="Proteomes" id="UP000251942">
    <property type="component" value="Unassembled WGS sequence"/>
</dbReference>
<name>A0A0W0U3Q8_9GAMM</name>
<dbReference type="EMBL" id="UASS01000018">
    <property type="protein sequence ID" value="SPX61214.1"/>
    <property type="molecule type" value="Genomic_DNA"/>
</dbReference>
<evidence type="ECO:0000313" key="3">
    <source>
        <dbReference type="Proteomes" id="UP000054698"/>
    </source>
</evidence>
<dbReference type="STRING" id="453.Lfee_0813"/>
<dbReference type="OrthoDB" id="784829at2"/>